<protein>
    <submittedName>
        <fullName evidence="2">Uncharacterized protein</fullName>
    </submittedName>
</protein>
<dbReference type="Proteomes" id="UP001627154">
    <property type="component" value="Unassembled WGS sequence"/>
</dbReference>
<feature type="region of interest" description="Disordered" evidence="1">
    <location>
        <begin position="42"/>
        <end position="81"/>
    </location>
</feature>
<dbReference type="AlphaFoldDB" id="A0ABD2WAR1"/>
<reference evidence="2 3" key="1">
    <citation type="journal article" date="2024" name="bioRxiv">
        <title>A reference genome for Trichogramma kaykai: A tiny desert-dwelling parasitoid wasp with competing sex-ratio distorters.</title>
        <authorList>
            <person name="Culotta J."/>
            <person name="Lindsey A.R."/>
        </authorList>
    </citation>
    <scope>NUCLEOTIDE SEQUENCE [LARGE SCALE GENOMIC DNA]</scope>
    <source>
        <strain evidence="2 3">KSX58</strain>
    </source>
</reference>
<accession>A0ABD2WAR1</accession>
<keyword evidence="3" id="KW-1185">Reference proteome</keyword>
<dbReference type="EMBL" id="JBJJXI010000122">
    <property type="protein sequence ID" value="KAL3389976.1"/>
    <property type="molecule type" value="Genomic_DNA"/>
</dbReference>
<gene>
    <name evidence="2" type="ORF">TKK_015324</name>
</gene>
<organism evidence="2 3">
    <name type="scientific">Trichogramma kaykai</name>
    <dbReference type="NCBI Taxonomy" id="54128"/>
    <lineage>
        <taxon>Eukaryota</taxon>
        <taxon>Metazoa</taxon>
        <taxon>Ecdysozoa</taxon>
        <taxon>Arthropoda</taxon>
        <taxon>Hexapoda</taxon>
        <taxon>Insecta</taxon>
        <taxon>Pterygota</taxon>
        <taxon>Neoptera</taxon>
        <taxon>Endopterygota</taxon>
        <taxon>Hymenoptera</taxon>
        <taxon>Apocrita</taxon>
        <taxon>Proctotrupomorpha</taxon>
        <taxon>Chalcidoidea</taxon>
        <taxon>Trichogrammatidae</taxon>
        <taxon>Trichogramma</taxon>
    </lineage>
</organism>
<comment type="caution">
    <text evidence="2">The sequence shown here is derived from an EMBL/GenBank/DDBJ whole genome shotgun (WGS) entry which is preliminary data.</text>
</comment>
<sequence length="235" mass="27266">MKILESNNENQIAHSNCDSNVVHHINKSNEISDYIEIGESSDYVESNEPSGPIDNDFHMSEDDDNPFPHNDSDFDSFSDDSNEDECEKFEKLLGDAFIASDMNHVQIRAVLEVLRTQACFEKLHKDPLSSNSDETLLNYTEQFLKIYVNRSEDVFGLEYLSYVTHGLLHLVEDYKNFGPLNSFSAFPYENSMTYFRKACRKPHMHLQQIYRRRVKSLGKQPIMNTKTPTTLKKRH</sequence>
<evidence type="ECO:0000313" key="3">
    <source>
        <dbReference type="Proteomes" id="UP001627154"/>
    </source>
</evidence>
<evidence type="ECO:0000313" key="2">
    <source>
        <dbReference type="EMBL" id="KAL3389976.1"/>
    </source>
</evidence>
<evidence type="ECO:0000256" key="1">
    <source>
        <dbReference type="SAM" id="MobiDB-lite"/>
    </source>
</evidence>
<name>A0ABD2WAR1_9HYME</name>
<proteinExistence type="predicted"/>